<keyword evidence="4 6" id="KW-1133">Transmembrane helix</keyword>
<evidence type="ECO:0000313" key="8">
    <source>
        <dbReference type="EMBL" id="MBP1856068.1"/>
    </source>
</evidence>
<evidence type="ECO:0000256" key="2">
    <source>
        <dbReference type="ARBA" id="ARBA00009399"/>
    </source>
</evidence>
<protein>
    <submittedName>
        <fullName evidence="8">Flippase GtrA</fullName>
    </submittedName>
</protein>
<keyword evidence="9" id="KW-1185">Reference proteome</keyword>
<proteinExistence type="inferred from homology"/>
<dbReference type="Pfam" id="PF04138">
    <property type="entry name" value="GtrA_DPMS_TM"/>
    <property type="match status" value="1"/>
</dbReference>
<dbReference type="RefSeq" id="WP_234926381.1">
    <property type="nucleotide sequence ID" value="NZ_BAAACS010000016.1"/>
</dbReference>
<keyword evidence="5 6" id="KW-0472">Membrane</keyword>
<comment type="similarity">
    <text evidence="2">Belongs to the GtrA family.</text>
</comment>
<dbReference type="Proteomes" id="UP000767291">
    <property type="component" value="Unassembled WGS sequence"/>
</dbReference>
<gene>
    <name evidence="8" type="ORF">J2Z43_002470</name>
</gene>
<evidence type="ECO:0000256" key="3">
    <source>
        <dbReference type="ARBA" id="ARBA00022692"/>
    </source>
</evidence>
<dbReference type="InterPro" id="IPR007267">
    <property type="entry name" value="GtrA_DPMS_TM"/>
</dbReference>
<evidence type="ECO:0000256" key="4">
    <source>
        <dbReference type="ARBA" id="ARBA00022989"/>
    </source>
</evidence>
<dbReference type="PANTHER" id="PTHR38459">
    <property type="entry name" value="PROPHAGE BACTOPRENOL-LINKED GLUCOSE TRANSLOCASE HOMOLOG"/>
    <property type="match status" value="1"/>
</dbReference>
<keyword evidence="3 6" id="KW-0812">Transmembrane</keyword>
<feature type="transmembrane region" description="Helical" evidence="6">
    <location>
        <begin position="38"/>
        <end position="57"/>
    </location>
</feature>
<comment type="caution">
    <text evidence="8">The sequence shown here is derived from an EMBL/GenBank/DDBJ whole genome shotgun (WGS) entry which is preliminary data.</text>
</comment>
<comment type="subcellular location">
    <subcellularLocation>
        <location evidence="1">Membrane</location>
        <topology evidence="1">Multi-pass membrane protein</topology>
    </subcellularLocation>
</comment>
<feature type="domain" description="GtrA/DPMS transmembrane" evidence="7">
    <location>
        <begin position="14"/>
        <end position="131"/>
    </location>
</feature>
<name>A0ABS4EDQ2_9FIRM</name>
<feature type="transmembrane region" description="Helical" evidence="6">
    <location>
        <begin position="108"/>
        <end position="130"/>
    </location>
</feature>
<accession>A0ABS4EDQ2</accession>
<feature type="transmembrane region" description="Helical" evidence="6">
    <location>
        <begin position="78"/>
        <end position="102"/>
    </location>
</feature>
<dbReference type="EMBL" id="JAGGJX010000006">
    <property type="protein sequence ID" value="MBP1856068.1"/>
    <property type="molecule type" value="Genomic_DNA"/>
</dbReference>
<organism evidence="8 9">
    <name type="scientific">Metaclostridioides mangenotii</name>
    <dbReference type="NCBI Taxonomy" id="1540"/>
    <lineage>
        <taxon>Bacteria</taxon>
        <taxon>Bacillati</taxon>
        <taxon>Bacillota</taxon>
        <taxon>Clostridia</taxon>
        <taxon>Peptostreptococcales</taxon>
        <taxon>Peptostreptococcaceae</taxon>
        <taxon>Metaclostridioides</taxon>
    </lineage>
</organism>
<evidence type="ECO:0000256" key="5">
    <source>
        <dbReference type="ARBA" id="ARBA00023136"/>
    </source>
</evidence>
<feature type="transmembrane region" description="Helical" evidence="6">
    <location>
        <begin position="12"/>
        <end position="32"/>
    </location>
</feature>
<evidence type="ECO:0000256" key="1">
    <source>
        <dbReference type="ARBA" id="ARBA00004141"/>
    </source>
</evidence>
<evidence type="ECO:0000313" key="9">
    <source>
        <dbReference type="Proteomes" id="UP000767291"/>
    </source>
</evidence>
<dbReference type="InterPro" id="IPR051401">
    <property type="entry name" value="GtrA_CellWall_Glycosyl"/>
</dbReference>
<evidence type="ECO:0000256" key="6">
    <source>
        <dbReference type="SAM" id="Phobius"/>
    </source>
</evidence>
<dbReference type="PANTHER" id="PTHR38459:SF5">
    <property type="entry name" value="CELL WALL TEICHOIC ACID GLYCOSYLATION PROTEIN GTCA"/>
    <property type="match status" value="1"/>
</dbReference>
<sequence>MMEIFQKYKETILYLIFGVLTTLINIATYAFCTRILGVNYYISNIIAWFVAVLFAYITNKFYVFESKSIEYKYVIKEMLSFMSCRVLSGVIELVLMFVMLNLLLINDFIVKVITNIVVIIINFILSKLIVFKNKKIEKIQ</sequence>
<reference evidence="8 9" key="1">
    <citation type="submission" date="2021-03" db="EMBL/GenBank/DDBJ databases">
        <title>Genomic Encyclopedia of Type Strains, Phase IV (KMG-IV): sequencing the most valuable type-strain genomes for metagenomic binning, comparative biology and taxonomic classification.</title>
        <authorList>
            <person name="Goeker M."/>
        </authorList>
    </citation>
    <scope>NUCLEOTIDE SEQUENCE [LARGE SCALE GENOMIC DNA]</scope>
    <source>
        <strain evidence="8 9">DSM 1289</strain>
    </source>
</reference>
<evidence type="ECO:0000259" key="7">
    <source>
        <dbReference type="Pfam" id="PF04138"/>
    </source>
</evidence>